<keyword evidence="2" id="KW-1185">Reference proteome</keyword>
<proteinExistence type="predicted"/>
<organism evidence="1 2">
    <name type="scientific">Araneus ventricosus</name>
    <name type="common">Orbweaver spider</name>
    <name type="synonym">Epeira ventricosa</name>
    <dbReference type="NCBI Taxonomy" id="182803"/>
    <lineage>
        <taxon>Eukaryota</taxon>
        <taxon>Metazoa</taxon>
        <taxon>Ecdysozoa</taxon>
        <taxon>Arthropoda</taxon>
        <taxon>Chelicerata</taxon>
        <taxon>Arachnida</taxon>
        <taxon>Araneae</taxon>
        <taxon>Araneomorphae</taxon>
        <taxon>Entelegynae</taxon>
        <taxon>Araneoidea</taxon>
        <taxon>Araneidae</taxon>
        <taxon>Araneus</taxon>
    </lineage>
</organism>
<evidence type="ECO:0000313" key="2">
    <source>
        <dbReference type="Proteomes" id="UP000499080"/>
    </source>
</evidence>
<dbReference type="SUPFAM" id="SSF52058">
    <property type="entry name" value="L domain-like"/>
    <property type="match status" value="1"/>
</dbReference>
<sequence>MSDNLLQFLPPNLFDPWKKLKKAVLSKNRLLHVNQLFAVTYPQ</sequence>
<accession>A0A4Y2FFM5</accession>
<name>A0A4Y2FFM5_ARAVE</name>
<gene>
    <name evidence="1" type="ORF">AVEN_85094_1</name>
</gene>
<dbReference type="OrthoDB" id="6420355at2759"/>
<dbReference type="Proteomes" id="UP000499080">
    <property type="component" value="Unassembled WGS sequence"/>
</dbReference>
<dbReference type="EMBL" id="BGPR01173487">
    <property type="protein sequence ID" value="GBM39079.1"/>
    <property type="molecule type" value="Genomic_DNA"/>
</dbReference>
<dbReference type="AlphaFoldDB" id="A0A4Y2FFM5"/>
<comment type="caution">
    <text evidence="1">The sequence shown here is derived from an EMBL/GenBank/DDBJ whole genome shotgun (WGS) entry which is preliminary data.</text>
</comment>
<feature type="non-terminal residue" evidence="1">
    <location>
        <position position="43"/>
    </location>
</feature>
<evidence type="ECO:0000313" key="1">
    <source>
        <dbReference type="EMBL" id="GBM39079.1"/>
    </source>
</evidence>
<protein>
    <submittedName>
        <fullName evidence="1">Uncharacterized protein</fullName>
    </submittedName>
</protein>
<reference evidence="1 2" key="1">
    <citation type="journal article" date="2019" name="Sci. Rep.">
        <title>Orb-weaving spider Araneus ventricosus genome elucidates the spidroin gene catalogue.</title>
        <authorList>
            <person name="Kono N."/>
            <person name="Nakamura H."/>
            <person name="Ohtoshi R."/>
            <person name="Moran D.A.P."/>
            <person name="Shinohara A."/>
            <person name="Yoshida Y."/>
            <person name="Fujiwara M."/>
            <person name="Mori M."/>
            <person name="Tomita M."/>
            <person name="Arakawa K."/>
        </authorList>
    </citation>
    <scope>NUCLEOTIDE SEQUENCE [LARGE SCALE GENOMIC DNA]</scope>
</reference>